<accession>A0A8J4UVW1</accession>
<evidence type="ECO:0000313" key="2">
    <source>
        <dbReference type="Proteomes" id="UP000727407"/>
    </source>
</evidence>
<reference evidence="1" key="1">
    <citation type="submission" date="2020-07" db="EMBL/GenBank/DDBJ databases">
        <title>Clarias magur genome sequencing, assembly and annotation.</title>
        <authorList>
            <person name="Kushwaha B."/>
            <person name="Kumar R."/>
            <person name="Das P."/>
            <person name="Joshi C.G."/>
            <person name="Kumar D."/>
            <person name="Nagpure N.S."/>
            <person name="Pandey M."/>
            <person name="Agarwal S."/>
            <person name="Srivastava S."/>
            <person name="Singh M."/>
            <person name="Sahoo L."/>
            <person name="Jayasankar P."/>
            <person name="Meher P.K."/>
            <person name="Koringa P.G."/>
            <person name="Iquebal M.A."/>
            <person name="Das S.P."/>
            <person name="Bit A."/>
            <person name="Patnaik S."/>
            <person name="Patel N."/>
            <person name="Shah T.M."/>
            <person name="Hinsu A."/>
            <person name="Jena J.K."/>
        </authorList>
    </citation>
    <scope>NUCLEOTIDE SEQUENCE</scope>
    <source>
        <strain evidence="1">CIFAMagur01</strain>
        <tissue evidence="1">Testis</tissue>
    </source>
</reference>
<dbReference type="EMBL" id="QNUK01000012">
    <property type="protein sequence ID" value="KAF5908607.1"/>
    <property type="molecule type" value="Genomic_DNA"/>
</dbReference>
<keyword evidence="2" id="KW-1185">Reference proteome</keyword>
<sequence>MLEQHIDRGTAEKLRRTGPSYRTFARTRVNRTHSPVNRKCVMENPSCELISLRT</sequence>
<gene>
    <name evidence="1" type="ORF">DAT39_001689</name>
</gene>
<organism evidence="1 2">
    <name type="scientific">Clarias magur</name>
    <name type="common">Asian catfish</name>
    <name type="synonym">Macropteronotus magur</name>
    <dbReference type="NCBI Taxonomy" id="1594786"/>
    <lineage>
        <taxon>Eukaryota</taxon>
        <taxon>Metazoa</taxon>
        <taxon>Chordata</taxon>
        <taxon>Craniata</taxon>
        <taxon>Vertebrata</taxon>
        <taxon>Euteleostomi</taxon>
        <taxon>Actinopterygii</taxon>
        <taxon>Neopterygii</taxon>
        <taxon>Teleostei</taxon>
        <taxon>Ostariophysi</taxon>
        <taxon>Siluriformes</taxon>
        <taxon>Clariidae</taxon>
        <taxon>Clarias</taxon>
    </lineage>
</organism>
<proteinExistence type="predicted"/>
<dbReference type="Proteomes" id="UP000727407">
    <property type="component" value="Unassembled WGS sequence"/>
</dbReference>
<evidence type="ECO:0000313" key="1">
    <source>
        <dbReference type="EMBL" id="KAF5908607.1"/>
    </source>
</evidence>
<name>A0A8J4UVW1_CLAMG</name>
<dbReference type="AlphaFoldDB" id="A0A8J4UVW1"/>
<protein>
    <submittedName>
        <fullName evidence="1">Uncharacterized protein</fullName>
    </submittedName>
</protein>
<comment type="caution">
    <text evidence="1">The sequence shown here is derived from an EMBL/GenBank/DDBJ whole genome shotgun (WGS) entry which is preliminary data.</text>
</comment>